<evidence type="ECO:0000259" key="4">
    <source>
        <dbReference type="PROSITE" id="PS01124"/>
    </source>
</evidence>
<feature type="domain" description="HTH araC/xylS-type" evidence="4">
    <location>
        <begin position="199"/>
        <end position="304"/>
    </location>
</feature>
<name>A0ABW8YWY6_9FLAO</name>
<evidence type="ECO:0000256" key="3">
    <source>
        <dbReference type="ARBA" id="ARBA00023163"/>
    </source>
</evidence>
<comment type="caution">
    <text evidence="5">The sequence shown here is derived from an EMBL/GenBank/DDBJ whole genome shotgun (WGS) entry which is preliminary data.</text>
</comment>
<dbReference type="InterPro" id="IPR018060">
    <property type="entry name" value="HTH_AraC"/>
</dbReference>
<dbReference type="SMART" id="SM00342">
    <property type="entry name" value="HTH_ARAC"/>
    <property type="match status" value="1"/>
</dbReference>
<dbReference type="EMBL" id="JBELPZ010000009">
    <property type="protein sequence ID" value="MFL9844821.1"/>
    <property type="molecule type" value="Genomic_DNA"/>
</dbReference>
<dbReference type="InterPro" id="IPR009057">
    <property type="entry name" value="Homeodomain-like_sf"/>
</dbReference>
<accession>A0ABW8YWY6</accession>
<keyword evidence="2" id="KW-0238">DNA-binding</keyword>
<evidence type="ECO:0000256" key="2">
    <source>
        <dbReference type="ARBA" id="ARBA00023125"/>
    </source>
</evidence>
<dbReference type="PANTHER" id="PTHR43280">
    <property type="entry name" value="ARAC-FAMILY TRANSCRIPTIONAL REGULATOR"/>
    <property type="match status" value="1"/>
</dbReference>
<dbReference type="SUPFAM" id="SSF46689">
    <property type="entry name" value="Homeodomain-like"/>
    <property type="match status" value="1"/>
</dbReference>
<dbReference type="RefSeq" id="WP_408085076.1">
    <property type="nucleotide sequence ID" value="NZ_JBELPZ010000009.1"/>
</dbReference>
<evidence type="ECO:0000313" key="6">
    <source>
        <dbReference type="Proteomes" id="UP001629156"/>
    </source>
</evidence>
<evidence type="ECO:0000256" key="1">
    <source>
        <dbReference type="ARBA" id="ARBA00023015"/>
    </source>
</evidence>
<reference evidence="5 6" key="1">
    <citation type="submission" date="2024-06" db="EMBL/GenBank/DDBJ databases">
        <authorList>
            <person name="Kaempfer P."/>
            <person name="Viver T."/>
        </authorList>
    </citation>
    <scope>NUCLEOTIDE SEQUENCE [LARGE SCALE GENOMIC DNA]</scope>
    <source>
        <strain evidence="5 6">ST-119</strain>
    </source>
</reference>
<dbReference type="PROSITE" id="PS01124">
    <property type="entry name" value="HTH_ARAC_FAMILY_2"/>
    <property type="match status" value="1"/>
</dbReference>
<sequence length="306" mass="35132">MMATLPVHLKTIKDFHRFSKLPAPQHPLVSVIDYSTIPFDPENNAVTRVMDFYSITLKSDFTAKIKYGLRDCDFDDGTMFFMAPGQVFSVDTEKNVKTRKSGWILLIHPDFLHGTTLAKEIKRYEYFDYSVFEALFLSEKEKLAITGIMHAIHHEAAQNIDAFSQNIIISHIELLLSYAERFYHRQFITRKTINHQILDQLEIVLNGYFNDEKLIDKGLPTVQYVADSLNLTPNYLSGVLKSLTGRSTQQHLHDRLIEKAKEQLAGTTLSVSQIAYSLGFEHPQSFTKLFKAKTNFSPLAFRQSFN</sequence>
<dbReference type="Proteomes" id="UP001629156">
    <property type="component" value="Unassembled WGS sequence"/>
</dbReference>
<protein>
    <submittedName>
        <fullName evidence="5">Helix-turn-helix transcriptional regulator</fullName>
    </submittedName>
</protein>
<dbReference type="Gene3D" id="1.10.10.60">
    <property type="entry name" value="Homeodomain-like"/>
    <property type="match status" value="1"/>
</dbReference>
<dbReference type="Pfam" id="PF12833">
    <property type="entry name" value="HTH_18"/>
    <property type="match status" value="1"/>
</dbReference>
<proteinExistence type="predicted"/>
<dbReference type="PANTHER" id="PTHR43280:SF32">
    <property type="entry name" value="TRANSCRIPTIONAL REGULATORY PROTEIN"/>
    <property type="match status" value="1"/>
</dbReference>
<evidence type="ECO:0000313" key="5">
    <source>
        <dbReference type="EMBL" id="MFL9844821.1"/>
    </source>
</evidence>
<gene>
    <name evidence="5" type="ORF">ABS766_10370</name>
</gene>
<organism evidence="5 6">
    <name type="scientific">Flavobacterium rhizosphaerae</name>
    <dbReference type="NCBI Taxonomy" id="3163298"/>
    <lineage>
        <taxon>Bacteria</taxon>
        <taxon>Pseudomonadati</taxon>
        <taxon>Bacteroidota</taxon>
        <taxon>Flavobacteriia</taxon>
        <taxon>Flavobacteriales</taxon>
        <taxon>Flavobacteriaceae</taxon>
        <taxon>Flavobacterium</taxon>
    </lineage>
</organism>
<keyword evidence="3" id="KW-0804">Transcription</keyword>
<keyword evidence="1" id="KW-0805">Transcription regulation</keyword>
<keyword evidence="6" id="KW-1185">Reference proteome</keyword>